<dbReference type="PANTHER" id="PTHR43861:SF3">
    <property type="entry name" value="PUTATIVE (AFU_ORTHOLOGUE AFUA_2G14390)-RELATED"/>
    <property type="match status" value="1"/>
</dbReference>
<dbReference type="Proteomes" id="UP000199537">
    <property type="component" value="Unassembled WGS sequence"/>
</dbReference>
<name>A0A1I7N3Y2_9BACT</name>
<dbReference type="GO" id="GO:0008168">
    <property type="term" value="F:methyltransferase activity"/>
    <property type="evidence" value="ECO:0007669"/>
    <property type="project" value="UniProtKB-KW"/>
</dbReference>
<keyword evidence="1 3" id="KW-0808">Transferase</keyword>
<dbReference type="RefSeq" id="WP_222842558.1">
    <property type="nucleotide sequence ID" value="NZ_FPCJ01000001.1"/>
</dbReference>
<dbReference type="EMBL" id="FPCJ01000001">
    <property type="protein sequence ID" value="SFV29368.1"/>
    <property type="molecule type" value="Genomic_DNA"/>
</dbReference>
<proteinExistence type="predicted"/>
<feature type="domain" description="Methyltransferase" evidence="2">
    <location>
        <begin position="44"/>
        <end position="132"/>
    </location>
</feature>
<dbReference type="AlphaFoldDB" id="A0A1I7N3Y2"/>
<evidence type="ECO:0000313" key="3">
    <source>
        <dbReference type="EMBL" id="SFV29368.1"/>
    </source>
</evidence>
<dbReference type="SUPFAM" id="SSF53335">
    <property type="entry name" value="S-adenosyl-L-methionine-dependent methyltransferases"/>
    <property type="match status" value="1"/>
</dbReference>
<protein>
    <submittedName>
        <fullName evidence="3">Methyltransferase domain-containing protein</fullName>
    </submittedName>
</protein>
<keyword evidence="3" id="KW-0489">Methyltransferase</keyword>
<reference evidence="4" key="1">
    <citation type="submission" date="2016-10" db="EMBL/GenBank/DDBJ databases">
        <authorList>
            <person name="Varghese N."/>
            <person name="Submissions S."/>
        </authorList>
    </citation>
    <scope>NUCLEOTIDE SEQUENCE [LARGE SCALE GENOMIC DNA]</scope>
    <source>
        <strain evidence="4">DSM 14807</strain>
    </source>
</reference>
<evidence type="ECO:0000256" key="1">
    <source>
        <dbReference type="ARBA" id="ARBA00022679"/>
    </source>
</evidence>
<dbReference type="InterPro" id="IPR029063">
    <property type="entry name" value="SAM-dependent_MTases_sf"/>
</dbReference>
<dbReference type="PANTHER" id="PTHR43861">
    <property type="entry name" value="TRANS-ACONITATE 2-METHYLTRANSFERASE-RELATED"/>
    <property type="match status" value="1"/>
</dbReference>
<dbReference type="Gene3D" id="3.40.50.150">
    <property type="entry name" value="Vaccinia Virus protein VP39"/>
    <property type="match status" value="1"/>
</dbReference>
<keyword evidence="4" id="KW-1185">Reference proteome</keyword>
<dbReference type="Pfam" id="PF13649">
    <property type="entry name" value="Methyltransf_25"/>
    <property type="match status" value="1"/>
</dbReference>
<evidence type="ECO:0000313" key="4">
    <source>
        <dbReference type="Proteomes" id="UP000199537"/>
    </source>
</evidence>
<evidence type="ECO:0000259" key="2">
    <source>
        <dbReference type="Pfam" id="PF13649"/>
    </source>
</evidence>
<dbReference type="GO" id="GO:0032259">
    <property type="term" value="P:methylation"/>
    <property type="evidence" value="ECO:0007669"/>
    <property type="project" value="UniProtKB-KW"/>
</dbReference>
<dbReference type="STRING" id="1393122.SAMN05660895_0537"/>
<dbReference type="InterPro" id="IPR041698">
    <property type="entry name" value="Methyltransf_25"/>
</dbReference>
<accession>A0A1I7N3Y2</accession>
<organism evidence="3 4">
    <name type="scientific">Thermoflavifilum thermophilum</name>
    <dbReference type="NCBI Taxonomy" id="1393122"/>
    <lineage>
        <taxon>Bacteria</taxon>
        <taxon>Pseudomonadati</taxon>
        <taxon>Bacteroidota</taxon>
        <taxon>Chitinophagia</taxon>
        <taxon>Chitinophagales</taxon>
        <taxon>Chitinophagaceae</taxon>
        <taxon>Thermoflavifilum</taxon>
    </lineage>
</organism>
<sequence length="216" mass="24632">MELNVKQAYNLWATQYDTQINETRDLEAVAFRAMAGNKKIARALEMGCGTGKNTLHLLKLAQHVTAVDFSDHMLQAARAKIQVPHVEFVQADILQEWTFAREPYDWISFSLVLEHVEDVTDIFRKAAAVAAPHARLYVGELHPFRQYLGGKAQFDTPQGSYEVPAFTHHVSDFITAAHQNGWQTVDLREWFDDADRTTLPRILSLLFEKNHSPINE</sequence>
<gene>
    <name evidence="3" type="ORF">SAMN05660895_0537</name>
</gene>
<dbReference type="CDD" id="cd02440">
    <property type="entry name" value="AdoMet_MTases"/>
    <property type="match status" value="1"/>
</dbReference>